<gene>
    <name evidence="7" type="ORF">EJ06DRAFT_473217</name>
</gene>
<dbReference type="EMBL" id="ML996690">
    <property type="protein sequence ID" value="KAF2402812.1"/>
    <property type="molecule type" value="Genomic_DNA"/>
</dbReference>
<evidence type="ECO:0000256" key="4">
    <source>
        <dbReference type="PIRSR" id="PIRSR000097-3"/>
    </source>
</evidence>
<keyword evidence="1" id="KW-0560">Oxidoreductase</keyword>
<dbReference type="InterPro" id="IPR018170">
    <property type="entry name" value="Aldo/ket_reductase_CS"/>
</dbReference>
<feature type="chain" id="PRO_5026159179" evidence="5">
    <location>
        <begin position="20"/>
        <end position="344"/>
    </location>
</feature>
<dbReference type="CDD" id="cd19071">
    <property type="entry name" value="AKR_AKR1-5-like"/>
    <property type="match status" value="1"/>
</dbReference>
<evidence type="ECO:0000256" key="2">
    <source>
        <dbReference type="PIRSR" id="PIRSR000097-1"/>
    </source>
</evidence>
<feature type="site" description="Lowers pKa of active site Tyr" evidence="4">
    <location>
        <position position="104"/>
    </location>
</feature>
<accession>A0A6G1I3H2</accession>
<keyword evidence="5" id="KW-0732">Signal</keyword>
<dbReference type="OrthoDB" id="416253at2759"/>
<dbReference type="Pfam" id="PF00248">
    <property type="entry name" value="Aldo_ket_red"/>
    <property type="match status" value="1"/>
</dbReference>
<keyword evidence="8" id="KW-1185">Reference proteome</keyword>
<sequence length="344" mass="38097">MTLFRRIAASLALAGLASAQAEITLDQISPKNGPFPVIPLLGFGTWELPNSRVGSEAVANAIVTGFRHFDCAQAYSNQKAVATGLKDGLQRAGLKRQDIWVTTKIWSTRHGSKIPSGLDQNLQELGLDYIDLVLMHFPIGSATGKAEYDYVAVRMLPPVRDHQTWKEMEKLVAGGKVRHIGISNFNIQQLSELLGNATIKPFTHQNELHPYLQQKSFVEFHKKNNVTLTAYAPLGNTNSAYRQRASRTGAPGKMLADPVLGEIGKARGCSPAQVALKWNMRRGVVVHPKAANKDHQKENFEAYKCPLTAEDDAKIAAIDKKYRFWNPCKMLLQLECFMGLDGYP</sequence>
<dbReference type="AlphaFoldDB" id="A0A6G1I3H2"/>
<feature type="domain" description="NADP-dependent oxidoreductase" evidence="6">
    <location>
        <begin position="41"/>
        <end position="319"/>
    </location>
</feature>
<dbReference type="InterPro" id="IPR023210">
    <property type="entry name" value="NADP_OxRdtase_dom"/>
</dbReference>
<evidence type="ECO:0000313" key="8">
    <source>
        <dbReference type="Proteomes" id="UP000799640"/>
    </source>
</evidence>
<evidence type="ECO:0000313" key="7">
    <source>
        <dbReference type="EMBL" id="KAF2402812.1"/>
    </source>
</evidence>
<evidence type="ECO:0000259" key="6">
    <source>
        <dbReference type="Pfam" id="PF00248"/>
    </source>
</evidence>
<feature type="binding site" evidence="3">
    <location>
        <position position="136"/>
    </location>
    <ligand>
        <name>substrate</name>
    </ligand>
</feature>
<name>A0A6G1I3H2_9PEZI</name>
<evidence type="ECO:0000256" key="3">
    <source>
        <dbReference type="PIRSR" id="PIRSR000097-2"/>
    </source>
</evidence>
<feature type="signal peptide" evidence="5">
    <location>
        <begin position="1"/>
        <end position="19"/>
    </location>
</feature>
<dbReference type="PRINTS" id="PR00069">
    <property type="entry name" value="ALDKETRDTASE"/>
</dbReference>
<dbReference type="PROSITE" id="PS00062">
    <property type="entry name" value="ALDOKETO_REDUCTASE_2"/>
    <property type="match status" value="1"/>
</dbReference>
<evidence type="ECO:0000256" key="1">
    <source>
        <dbReference type="ARBA" id="ARBA00023002"/>
    </source>
</evidence>
<reference evidence="7" key="1">
    <citation type="journal article" date="2020" name="Stud. Mycol.">
        <title>101 Dothideomycetes genomes: a test case for predicting lifestyles and emergence of pathogens.</title>
        <authorList>
            <person name="Haridas S."/>
            <person name="Albert R."/>
            <person name="Binder M."/>
            <person name="Bloem J."/>
            <person name="Labutti K."/>
            <person name="Salamov A."/>
            <person name="Andreopoulos B."/>
            <person name="Baker S."/>
            <person name="Barry K."/>
            <person name="Bills G."/>
            <person name="Bluhm B."/>
            <person name="Cannon C."/>
            <person name="Castanera R."/>
            <person name="Culley D."/>
            <person name="Daum C."/>
            <person name="Ezra D."/>
            <person name="Gonzalez J."/>
            <person name="Henrissat B."/>
            <person name="Kuo A."/>
            <person name="Liang C."/>
            <person name="Lipzen A."/>
            <person name="Lutzoni F."/>
            <person name="Magnuson J."/>
            <person name="Mondo S."/>
            <person name="Nolan M."/>
            <person name="Ohm R."/>
            <person name="Pangilinan J."/>
            <person name="Park H.-J."/>
            <person name="Ramirez L."/>
            <person name="Alfaro M."/>
            <person name="Sun H."/>
            <person name="Tritt A."/>
            <person name="Yoshinaga Y."/>
            <person name="Zwiers L.-H."/>
            <person name="Turgeon B."/>
            <person name="Goodwin S."/>
            <person name="Spatafora J."/>
            <person name="Crous P."/>
            <person name="Grigoriev I."/>
        </authorList>
    </citation>
    <scope>NUCLEOTIDE SEQUENCE</scope>
    <source>
        <strain evidence="7">CBS 262.69</strain>
    </source>
</reference>
<dbReference type="PANTHER" id="PTHR11732">
    <property type="entry name" value="ALDO/KETO REDUCTASE"/>
    <property type="match status" value="1"/>
</dbReference>
<proteinExistence type="predicted"/>
<dbReference type="GO" id="GO:0016491">
    <property type="term" value="F:oxidoreductase activity"/>
    <property type="evidence" value="ECO:0007669"/>
    <property type="project" value="UniProtKB-KW"/>
</dbReference>
<protein>
    <submittedName>
        <fullName evidence="7">Aldo/keto reductase</fullName>
    </submittedName>
</protein>
<dbReference type="SUPFAM" id="SSF51430">
    <property type="entry name" value="NAD(P)-linked oxidoreductase"/>
    <property type="match status" value="1"/>
</dbReference>
<feature type="active site" description="Proton donor" evidence="2">
    <location>
        <position position="75"/>
    </location>
</feature>
<dbReference type="InterPro" id="IPR020471">
    <property type="entry name" value="AKR"/>
</dbReference>
<dbReference type="InterPro" id="IPR036812">
    <property type="entry name" value="NAD(P)_OxRdtase_dom_sf"/>
</dbReference>
<organism evidence="7 8">
    <name type="scientific">Trichodelitschia bisporula</name>
    <dbReference type="NCBI Taxonomy" id="703511"/>
    <lineage>
        <taxon>Eukaryota</taxon>
        <taxon>Fungi</taxon>
        <taxon>Dikarya</taxon>
        <taxon>Ascomycota</taxon>
        <taxon>Pezizomycotina</taxon>
        <taxon>Dothideomycetes</taxon>
        <taxon>Dothideomycetes incertae sedis</taxon>
        <taxon>Phaeotrichales</taxon>
        <taxon>Phaeotrichaceae</taxon>
        <taxon>Trichodelitschia</taxon>
    </lineage>
</organism>
<dbReference type="PIRSF" id="PIRSF000097">
    <property type="entry name" value="AKR"/>
    <property type="match status" value="1"/>
</dbReference>
<dbReference type="Proteomes" id="UP000799640">
    <property type="component" value="Unassembled WGS sequence"/>
</dbReference>
<dbReference type="Gene3D" id="3.20.20.100">
    <property type="entry name" value="NADP-dependent oxidoreductase domain"/>
    <property type="match status" value="1"/>
</dbReference>
<evidence type="ECO:0000256" key="5">
    <source>
        <dbReference type="SAM" id="SignalP"/>
    </source>
</evidence>